<feature type="non-terminal residue" evidence="2">
    <location>
        <position position="53"/>
    </location>
</feature>
<reference evidence="2 3" key="1">
    <citation type="submission" date="2020-01" db="EMBL/GenBank/DDBJ databases">
        <authorList>
            <person name="Deng T."/>
        </authorList>
    </citation>
    <scope>NUCLEOTIDE SEQUENCE [LARGE SCALE GENOMIC DNA]</scope>
    <source>
        <strain evidence="2 3">5221</strain>
    </source>
</reference>
<dbReference type="EMBL" id="WWEQ01000059">
    <property type="protein sequence ID" value="MYM20560.1"/>
    <property type="molecule type" value="Genomic_DNA"/>
</dbReference>
<evidence type="ECO:0000313" key="2">
    <source>
        <dbReference type="EMBL" id="MYM20560.1"/>
    </source>
</evidence>
<feature type="compositionally biased region" description="Gly residues" evidence="1">
    <location>
        <begin position="41"/>
        <end position="53"/>
    </location>
</feature>
<name>A0A6N9H8Z4_9MICO</name>
<gene>
    <name evidence="2" type="ORF">GSY69_11450</name>
</gene>
<sequence length="53" mass="5539">MDFSSLARRAVRVGLRRGADILARSLSDSGPEARTRRPRGGPNGSGTSGAGRE</sequence>
<proteinExistence type="predicted"/>
<accession>A0A6N9H8Z4</accession>
<evidence type="ECO:0000313" key="3">
    <source>
        <dbReference type="Proteomes" id="UP000469215"/>
    </source>
</evidence>
<protein>
    <submittedName>
        <fullName evidence="2">Uncharacterized protein</fullName>
    </submittedName>
</protein>
<dbReference type="Proteomes" id="UP000469215">
    <property type="component" value="Unassembled WGS sequence"/>
</dbReference>
<evidence type="ECO:0000256" key="1">
    <source>
        <dbReference type="SAM" id="MobiDB-lite"/>
    </source>
</evidence>
<feature type="region of interest" description="Disordered" evidence="1">
    <location>
        <begin position="23"/>
        <end position="53"/>
    </location>
</feature>
<comment type="caution">
    <text evidence="2">The sequence shown here is derived from an EMBL/GenBank/DDBJ whole genome shotgun (WGS) entry which is preliminary data.</text>
</comment>
<organism evidence="2 3">
    <name type="scientific">Brevibacterium rongguiense</name>
    <dbReference type="NCBI Taxonomy" id="2695267"/>
    <lineage>
        <taxon>Bacteria</taxon>
        <taxon>Bacillati</taxon>
        <taxon>Actinomycetota</taxon>
        <taxon>Actinomycetes</taxon>
        <taxon>Micrococcales</taxon>
        <taxon>Brevibacteriaceae</taxon>
        <taxon>Brevibacterium</taxon>
    </lineage>
</organism>
<keyword evidence="3" id="KW-1185">Reference proteome</keyword>
<dbReference type="AlphaFoldDB" id="A0A6N9H8Z4"/>